<evidence type="ECO:0000256" key="4">
    <source>
        <dbReference type="ARBA" id="ARBA00022759"/>
    </source>
</evidence>
<keyword evidence="7" id="KW-0963">Cytoplasm</keyword>
<dbReference type="Proteomes" id="UP000239425">
    <property type="component" value="Unassembled WGS sequence"/>
</dbReference>
<dbReference type="GO" id="GO:0006364">
    <property type="term" value="P:rRNA processing"/>
    <property type="evidence" value="ECO:0007669"/>
    <property type="project" value="UniProtKB-UniRule"/>
</dbReference>
<keyword evidence="6 7" id="KW-0862">Zinc</keyword>
<keyword evidence="5 7" id="KW-0378">Hydrolase</keyword>
<keyword evidence="4 7" id="KW-0255">Endonuclease</keyword>
<dbReference type="EMBL" id="PHHC01000074">
    <property type="protein sequence ID" value="PPE05109.1"/>
    <property type="molecule type" value="Genomic_DNA"/>
</dbReference>
<evidence type="ECO:0000313" key="9">
    <source>
        <dbReference type="Proteomes" id="UP000239425"/>
    </source>
</evidence>
<dbReference type="PANTHER" id="PTHR46986">
    <property type="entry name" value="ENDORIBONUCLEASE YBEY, CHLOROPLASTIC"/>
    <property type="match status" value="1"/>
</dbReference>
<dbReference type="GO" id="GO:0004521">
    <property type="term" value="F:RNA endonuclease activity"/>
    <property type="evidence" value="ECO:0007669"/>
    <property type="project" value="UniProtKB-UniRule"/>
</dbReference>
<dbReference type="PROSITE" id="PS01306">
    <property type="entry name" value="UPF0054"/>
    <property type="match status" value="1"/>
</dbReference>
<proteinExistence type="inferred from homology"/>
<dbReference type="Pfam" id="PF02130">
    <property type="entry name" value="YbeY"/>
    <property type="match status" value="1"/>
</dbReference>
<dbReference type="GO" id="GO:0008270">
    <property type="term" value="F:zinc ion binding"/>
    <property type="evidence" value="ECO:0007669"/>
    <property type="project" value="UniProtKB-UniRule"/>
</dbReference>
<comment type="caution">
    <text evidence="8">The sequence shown here is derived from an EMBL/GenBank/DDBJ whole genome shotgun (WGS) entry which is preliminary data.</text>
</comment>
<organism evidence="8 9">
    <name type="scientific">Holospora curviuscula</name>
    <dbReference type="NCBI Taxonomy" id="1082868"/>
    <lineage>
        <taxon>Bacteria</taxon>
        <taxon>Pseudomonadati</taxon>
        <taxon>Pseudomonadota</taxon>
        <taxon>Alphaproteobacteria</taxon>
        <taxon>Holosporales</taxon>
        <taxon>Holosporaceae</taxon>
        <taxon>Holospora</taxon>
    </lineage>
</organism>
<evidence type="ECO:0000256" key="7">
    <source>
        <dbReference type="HAMAP-Rule" id="MF_00009"/>
    </source>
</evidence>
<keyword evidence="2 7" id="KW-0540">Nuclease</keyword>
<comment type="function">
    <text evidence="7">Single strand-specific metallo-endoribonuclease involved in late-stage 70S ribosome quality control and in maturation of the 3' terminus of the 16S rRNA.</text>
</comment>
<dbReference type="HAMAP" id="MF_00009">
    <property type="entry name" value="Endoribonucl_YbeY"/>
    <property type="match status" value="1"/>
</dbReference>
<feature type="binding site" evidence="7">
    <location>
        <position position="134"/>
    </location>
    <ligand>
        <name>Zn(2+)</name>
        <dbReference type="ChEBI" id="CHEBI:29105"/>
        <note>catalytic</note>
    </ligand>
</feature>
<keyword evidence="7" id="KW-0690">Ribosome biogenesis</keyword>
<evidence type="ECO:0000256" key="3">
    <source>
        <dbReference type="ARBA" id="ARBA00022723"/>
    </source>
</evidence>
<feature type="binding site" evidence="7">
    <location>
        <position position="140"/>
    </location>
    <ligand>
        <name>Zn(2+)</name>
        <dbReference type="ChEBI" id="CHEBI:29105"/>
        <note>catalytic</note>
    </ligand>
</feature>
<dbReference type="InterPro" id="IPR020549">
    <property type="entry name" value="YbeY_CS"/>
</dbReference>
<accession>A0A2S5RCQ0</accession>
<evidence type="ECO:0000256" key="5">
    <source>
        <dbReference type="ARBA" id="ARBA00022801"/>
    </source>
</evidence>
<comment type="subcellular location">
    <subcellularLocation>
        <location evidence="7">Cytoplasm</location>
    </subcellularLocation>
</comment>
<evidence type="ECO:0000256" key="6">
    <source>
        <dbReference type="ARBA" id="ARBA00022833"/>
    </source>
</evidence>
<dbReference type="AlphaFoldDB" id="A0A2S5RCQ0"/>
<dbReference type="PANTHER" id="PTHR46986:SF1">
    <property type="entry name" value="ENDORIBONUCLEASE YBEY, CHLOROPLASTIC"/>
    <property type="match status" value="1"/>
</dbReference>
<dbReference type="EC" id="3.1.-.-" evidence="7"/>
<name>A0A2S5RCQ0_9PROT</name>
<evidence type="ECO:0000256" key="1">
    <source>
        <dbReference type="ARBA" id="ARBA00010875"/>
    </source>
</evidence>
<evidence type="ECO:0000313" key="8">
    <source>
        <dbReference type="EMBL" id="PPE05109.1"/>
    </source>
</evidence>
<dbReference type="GO" id="GO:0005737">
    <property type="term" value="C:cytoplasm"/>
    <property type="evidence" value="ECO:0007669"/>
    <property type="project" value="UniProtKB-SubCell"/>
</dbReference>
<evidence type="ECO:0000256" key="2">
    <source>
        <dbReference type="ARBA" id="ARBA00022722"/>
    </source>
</evidence>
<keyword evidence="9" id="KW-1185">Reference proteome</keyword>
<dbReference type="NCBIfam" id="TIGR00043">
    <property type="entry name" value="rRNA maturation RNase YbeY"/>
    <property type="match status" value="1"/>
</dbReference>
<keyword evidence="3 7" id="KW-0479">Metal-binding</keyword>
<comment type="cofactor">
    <cofactor evidence="7">
        <name>Zn(2+)</name>
        <dbReference type="ChEBI" id="CHEBI:29105"/>
    </cofactor>
    <text evidence="7">Binds 1 zinc ion.</text>
</comment>
<reference evidence="8 9" key="1">
    <citation type="submission" date="2017-11" db="EMBL/GenBank/DDBJ databases">
        <title>Comparative genomic analysis of Holospora spp., intranuclear symbionts of paramecia.</title>
        <authorList>
            <person name="Garushyants S.K."/>
            <person name="Beliavskaya A."/>
            <person name="Malko D.B."/>
            <person name="Logacheva M.D."/>
            <person name="Rautian M.S."/>
            <person name="Gelfand M.S."/>
        </authorList>
    </citation>
    <scope>NUCLEOTIDE SEQUENCE [LARGE SCALE GENOMIC DNA]</scope>
    <source>
        <strain evidence="9">02AZ16</strain>
    </source>
</reference>
<feature type="binding site" evidence="7">
    <location>
        <position position="130"/>
    </location>
    <ligand>
        <name>Zn(2+)</name>
        <dbReference type="ChEBI" id="CHEBI:29105"/>
        <note>catalytic</note>
    </ligand>
</feature>
<keyword evidence="7" id="KW-0698">rRNA processing</keyword>
<dbReference type="SUPFAM" id="SSF55486">
    <property type="entry name" value="Metalloproteases ('zincins'), catalytic domain"/>
    <property type="match status" value="1"/>
</dbReference>
<comment type="similarity">
    <text evidence="1 7">Belongs to the endoribonuclease YbeY family.</text>
</comment>
<dbReference type="InterPro" id="IPR002036">
    <property type="entry name" value="YbeY"/>
</dbReference>
<dbReference type="RefSeq" id="WP_341476054.1">
    <property type="nucleotide sequence ID" value="NZ_PHHC01000074.1"/>
</dbReference>
<dbReference type="Gene3D" id="3.40.390.30">
    <property type="entry name" value="Metalloproteases ('zincins'), catalytic domain"/>
    <property type="match status" value="1"/>
</dbReference>
<sequence length="167" mass="19303">MIGLRPVLHLTLDSRKNFLSWYTFFDQSFVENILNSTLLIAGHDQQSDISVEVLLISDEEMKYYTENYGPEPGPTNVLSFPLFSFEEILSFPKTIPLPLGSILLGVPYIMQEIENFCLKAEAHWARLLIHGMLHLLGYDHVEPKERTTMETLEAKICTHLGYYWRPL</sequence>
<gene>
    <name evidence="7" type="primary">ybeY</name>
    <name evidence="8" type="ORF">HCUR_00355</name>
</gene>
<dbReference type="GO" id="GO:0004222">
    <property type="term" value="F:metalloendopeptidase activity"/>
    <property type="evidence" value="ECO:0007669"/>
    <property type="project" value="InterPro"/>
</dbReference>
<protein>
    <recommendedName>
        <fullName evidence="7">Endoribonuclease YbeY</fullName>
        <ecNumber evidence="7">3.1.-.-</ecNumber>
    </recommendedName>
</protein>
<dbReference type="InterPro" id="IPR023091">
    <property type="entry name" value="MetalPrtase_cat_dom_sf_prd"/>
</dbReference>